<dbReference type="EMBL" id="DUZY01000006">
    <property type="protein sequence ID" value="DAD43728.1"/>
    <property type="molecule type" value="Genomic_DNA"/>
</dbReference>
<dbReference type="Proteomes" id="UP000607653">
    <property type="component" value="Unassembled WGS sequence"/>
</dbReference>
<evidence type="ECO:0000313" key="2">
    <source>
        <dbReference type="Proteomes" id="UP000607653"/>
    </source>
</evidence>
<evidence type="ECO:0000313" key="1">
    <source>
        <dbReference type="EMBL" id="DAD43728.1"/>
    </source>
</evidence>
<name>A0A822ZPK6_NELNU</name>
<protein>
    <submittedName>
        <fullName evidence="1">Uncharacterized protein</fullName>
    </submittedName>
</protein>
<accession>A0A822ZPK6</accession>
<organism evidence="1 2">
    <name type="scientific">Nelumbo nucifera</name>
    <name type="common">Sacred lotus</name>
    <dbReference type="NCBI Taxonomy" id="4432"/>
    <lineage>
        <taxon>Eukaryota</taxon>
        <taxon>Viridiplantae</taxon>
        <taxon>Streptophyta</taxon>
        <taxon>Embryophyta</taxon>
        <taxon>Tracheophyta</taxon>
        <taxon>Spermatophyta</taxon>
        <taxon>Magnoliopsida</taxon>
        <taxon>Proteales</taxon>
        <taxon>Nelumbonaceae</taxon>
        <taxon>Nelumbo</taxon>
    </lineage>
</organism>
<dbReference type="AlphaFoldDB" id="A0A822ZPK6"/>
<gene>
    <name evidence="1" type="ORF">HUJ06_001958</name>
</gene>
<reference evidence="1 2" key="1">
    <citation type="journal article" date="2020" name="Mol. Biol. Evol.">
        <title>Distinct Expression and Methylation Patterns for Genes with Different Fates following a Single Whole-Genome Duplication in Flowering Plants.</title>
        <authorList>
            <person name="Shi T."/>
            <person name="Rahmani R.S."/>
            <person name="Gugger P.F."/>
            <person name="Wang M."/>
            <person name="Li H."/>
            <person name="Zhang Y."/>
            <person name="Li Z."/>
            <person name="Wang Q."/>
            <person name="Van de Peer Y."/>
            <person name="Marchal K."/>
            <person name="Chen J."/>
        </authorList>
    </citation>
    <scope>NUCLEOTIDE SEQUENCE [LARGE SCALE GENOMIC DNA]</scope>
    <source>
        <tissue evidence="1">Leaf</tissue>
    </source>
</reference>
<comment type="caution">
    <text evidence="1">The sequence shown here is derived from an EMBL/GenBank/DDBJ whole genome shotgun (WGS) entry which is preliminary data.</text>
</comment>
<keyword evidence="2" id="KW-1185">Reference proteome</keyword>
<sequence>MGFSSSVHPLSMNPVMGSPSYIDPHYPRTRIFERMLIAFV</sequence>
<proteinExistence type="predicted"/>